<reference evidence="2 3" key="1">
    <citation type="submission" date="2013-11" db="EMBL/GenBank/DDBJ databases">
        <title>Single cell genomics of uncultured Tannerella BU063 (oral taxon 286).</title>
        <authorList>
            <person name="Beall C.J."/>
            <person name="Campbell A.G."/>
            <person name="Griffen A.L."/>
            <person name="Podar M."/>
            <person name="Leys E.J."/>
        </authorList>
    </citation>
    <scope>NUCLEOTIDE SEQUENCE [LARGE SCALE GENOMIC DNA]</scope>
    <source>
        <strain evidence="2">Cell 8/11</strain>
    </source>
</reference>
<evidence type="ECO:0008006" key="4">
    <source>
        <dbReference type="Google" id="ProtNLM"/>
    </source>
</evidence>
<evidence type="ECO:0000313" key="3">
    <source>
        <dbReference type="Proteomes" id="UP000034980"/>
    </source>
</evidence>
<protein>
    <recommendedName>
        <fullName evidence="4">TonB-dependent receptor</fullName>
    </recommendedName>
</protein>
<proteinExistence type="predicted"/>
<evidence type="ECO:0000313" key="2">
    <source>
        <dbReference type="EMBL" id="ETK12711.1"/>
    </source>
</evidence>
<dbReference type="Gene3D" id="2.60.40.1120">
    <property type="entry name" value="Carboxypeptidase-like, regulatory domain"/>
    <property type="match status" value="1"/>
</dbReference>
<feature type="signal peptide" evidence="1">
    <location>
        <begin position="1"/>
        <end position="19"/>
    </location>
</feature>
<name>W2D1Q4_9BACT</name>
<dbReference type="SUPFAM" id="SSF49464">
    <property type="entry name" value="Carboxypeptidase regulatory domain-like"/>
    <property type="match status" value="1"/>
</dbReference>
<gene>
    <name evidence="2" type="ORF">T235_07715</name>
</gene>
<sequence length="864" mass="96733">MIRTVILILLSAVTLHTSAQRVTLSGRVTDGATGRPMAGVLVTVRPAGEQKVLAFAQTSAEGRFEVTLTAYAPDRVLHFSMMGYAPRTLSIEAGRTTYDVTLKEQATALREVVIRAPSIHERGDTITYIVARFATAGDRSLADVLKKMPGIEVEKSGAIKYNGTAINKFYIEGKDMLGGRYGIATNNIHPADVGSVEVMENHQPVKALENISFSHNPAINIRLKEDAKARWVGSIRAAVGGSPLLWDAELALMRFKRQSQTLNTLKSNNTGRDVTREATAYLDAGDHEALLTEHITVAPDRLREIDGDRSRFNRSHIVTSNNLWGVAKNYDLTSQVTYADHRLTSDVESRQTYFLDDSTVVTEADEHTVSRRNAFTGDVTLTANTPTWYFRNKLRTDLRWDDTQQSVAGTYPNHQSAALPRHAFSDDLELIRRHGRRAYSLHSLNVYRVHPHRLDVERADGTTQQQSVESSVFYTHTHTALSFYFAPVALSLRAGLVGTWRRLQSALTGVPDSLGPLRNDIATRHLRLYVSPELAYRRDAVEATLRAPLSLQPYRHTDRLDDRRAGRCLFLFAPSAYITWYATSRLSLSLDGGVVRTQPDERTFYRGLILGDYRNLSQGAVDDRWGQRSSAELSVRYRHPLRALFAHAAVGYAHSRTPRTADRRFLGEYLLNTSLPLASDTRTWTADASLSKGIDALRSIVTLSANLITTRGTAYRNGVSTPFTSTDREAVGKLSTRLTTWCNAAYELTFARSTLRIEHPDLHTSTADLSQRLTVHLTPHRMWVVHLSAEHYSNEIAHGVRKQLLLADAELTCSLKGGWEVNLTARNLFDRRTYAYTLYDGPAAFRKSYLLRPRNITAGVFFRF</sequence>
<accession>W2D1Q4</accession>
<dbReference type="AlphaFoldDB" id="W2D1Q4"/>
<comment type="caution">
    <text evidence="2">The sequence shown here is derived from an EMBL/GenBank/DDBJ whole genome shotgun (WGS) entry which is preliminary data.</text>
</comment>
<dbReference type="Proteomes" id="UP000034980">
    <property type="component" value="Unassembled WGS sequence"/>
</dbReference>
<dbReference type="SUPFAM" id="SSF56935">
    <property type="entry name" value="Porins"/>
    <property type="match status" value="1"/>
</dbReference>
<feature type="chain" id="PRO_5004814456" description="TonB-dependent receptor" evidence="1">
    <location>
        <begin position="20"/>
        <end position="864"/>
    </location>
</feature>
<dbReference type="EMBL" id="AYYF01001070">
    <property type="protein sequence ID" value="ETK12711.1"/>
    <property type="molecule type" value="Genomic_DNA"/>
</dbReference>
<keyword evidence="1" id="KW-0732">Signal</keyword>
<organism evidence="2 3">
    <name type="scientific">Tannerella sp. oral taxon BU063 isolate Cell 8/11</name>
    <dbReference type="NCBI Taxonomy" id="1411915"/>
    <lineage>
        <taxon>Bacteria</taxon>
        <taxon>Pseudomonadati</taxon>
        <taxon>Bacteroidota</taxon>
        <taxon>Bacteroidia</taxon>
        <taxon>Bacteroidales</taxon>
        <taxon>Tannerellaceae</taxon>
        <taxon>Tannerella</taxon>
    </lineage>
</organism>
<dbReference type="Pfam" id="PF13620">
    <property type="entry name" value="CarboxypepD_reg"/>
    <property type="match status" value="1"/>
</dbReference>
<evidence type="ECO:0000256" key="1">
    <source>
        <dbReference type="SAM" id="SignalP"/>
    </source>
</evidence>
<dbReference type="PATRIC" id="fig|1411915.3.peg.673"/>
<dbReference type="InterPro" id="IPR008969">
    <property type="entry name" value="CarboxyPept-like_regulatory"/>
</dbReference>